<dbReference type="GO" id="GO:0005096">
    <property type="term" value="F:GTPase activator activity"/>
    <property type="evidence" value="ECO:0007669"/>
    <property type="project" value="UniProtKB-KW"/>
</dbReference>
<dbReference type="PANTHER" id="PTHR10063">
    <property type="entry name" value="TUBERIN"/>
    <property type="match status" value="1"/>
</dbReference>
<accession>A0A0W0G1T1</accession>
<feature type="region of interest" description="Disordered" evidence="2">
    <location>
        <begin position="880"/>
        <end position="970"/>
    </location>
</feature>
<dbReference type="FunFam" id="3.40.50.11210:FF:000007">
    <property type="entry name" value="Tuberous sclerosis 2"/>
    <property type="match status" value="1"/>
</dbReference>
<feature type="region of interest" description="Disordered" evidence="2">
    <location>
        <begin position="1872"/>
        <end position="1915"/>
    </location>
</feature>
<dbReference type="GO" id="GO:0032007">
    <property type="term" value="P:negative regulation of TOR signaling"/>
    <property type="evidence" value="ECO:0007669"/>
    <property type="project" value="TreeGrafter"/>
</dbReference>
<reference evidence="4 5" key="1">
    <citation type="submission" date="2015-12" db="EMBL/GenBank/DDBJ databases">
        <title>Draft genome sequence of Moniliophthora roreri, the causal agent of frosty pod rot of cacao.</title>
        <authorList>
            <person name="Aime M.C."/>
            <person name="Diaz-Valderrama J.R."/>
            <person name="Kijpornyongpan T."/>
            <person name="Phillips-Mora W."/>
        </authorList>
    </citation>
    <scope>NUCLEOTIDE SEQUENCE [LARGE SCALE GENOMIC DNA]</scope>
    <source>
        <strain evidence="4 5">MCA 2952</strain>
    </source>
</reference>
<evidence type="ECO:0000313" key="4">
    <source>
        <dbReference type="EMBL" id="KTB42488.1"/>
    </source>
</evidence>
<dbReference type="GO" id="GO:0051056">
    <property type="term" value="P:regulation of small GTPase mediated signal transduction"/>
    <property type="evidence" value="ECO:0007669"/>
    <property type="project" value="InterPro"/>
</dbReference>
<feature type="region of interest" description="Disordered" evidence="2">
    <location>
        <begin position="1047"/>
        <end position="1076"/>
    </location>
</feature>
<evidence type="ECO:0000256" key="2">
    <source>
        <dbReference type="SAM" id="MobiDB-lite"/>
    </source>
</evidence>
<sequence>MVVISFFVGGDWERPLWEPEFKALRAVTKWGSELLGIEENVVGLLKEWIESAFFGLDKASAATTGTTTIINAATPSISSSSNHHHESEDVERERSIKILCEFLNAITSNTAVIARIADIQMRQLNLYSRLYLLTSHSTELALDLYLSYLHNLLPSLSSPQILQSILSLLFTALARCVTPLPRLTASFTGSAGGGHEKRIQETLQSLFSGSYPTTCMNILVSCLSPDPQTPTVTIGALRALRTHIRQTLATRLVRLYIARQSSVSYTYSGAPTNLPNLPLDQQFTWTTATGGVGWDAGRWVKPLKKCARTWALVPEGVPMEVQEKVLEELAGIMKDVLQELDLREEYSGEDSGNEGDGGGLEEDEAMVVGEVIYELAGYITGLPGTPYIIPLTSPSPQNAPTLSLRILCTILARDLPISTGSNLSQSTTPTNTVNLIPPLTTTLLHRLAPYNMRDADSALLIQLMSDQSELSPAGVGRQLVSSIRLSEDEIDEDSEGWLGRWKVIFFGSRETNNQSILASKGKRKTKRAVMSALKEVHESIRDMPRYRRPLADLILQFLRGGKAKTDRELGAGWKLVGQEIVLRCVECVSSLKAPEDTSMRSFLQTLLDTAASAEISDDDDSGDEEVGGGVTTPTPASIHLSRVAGQSVSHTREEGGGSEGVERGPQMPSVMSLLNSLSGGGDPEHSSRRNRSGSISLRGVAVDPVPTPAAISSSSNLGNVFENDIEDKEVPAAPYTPSNLLAVSALIEVFVELAFSGYASLGVRLPASVGLAQTTSTVVDPNEVDAMPKQEDAPRPTPEVGCETKALDAPQSNPLLNTIHTIHDRLITLLSPLHSTSTRVKLTILQFYLRLRADRDHKLYVVSDIEGNIQSLGSIIGRTNTDKDVRHAQEESTDRENGRDREEPQWGLGYSNSEDHLERGRARSSHASDAVSELRRVNTRPKEKGKTRSGWASTGGSVNRSASRSRSRVRRTTFTFTNHPSHPQTPHPMQPPILPSYTQLPRKETERKSEMLWTLPETSSSLPFTLESNDICKPSACLSVYSPDATLPTSQTDPVSPTAPTHPISREPSVPTSATSTELSPQILRISLYLKAILVLLRESKEWELVGYILVHLPSQLRNKHLFCGPKTRSVFPGFVSYLSTGVIDGNLASFLADIPGTSTIAGLPSSSVGTNPDITTTSSMKTGPILPPMLRPRDAHHLALHTLHVLIGYKRCFDLGIRRLLVEALSSILSSTRERPVITALQGLGLAVVELGAPGLGRALKGILEKLSQSMSLSSPRVAVQVLGFLMLVGAVKSLYETSFTEAEFKLVFGVALKYLQVHNRVVKGADSPTRNSGSNHRDREKRGSDEEAEISWALSQHVRILSYHVVYVWFLAVKLEDRPKHVRYIAHQVLLANSAGSSESSAPAAIGPWGAEGEGEVDDATEVAFDWLARYTYATADPRPSKSVLGDVVFNTHKLPSPPEGSSGSGSSSTGASSGQVVTEKTWLQGNSIVTIRTLPKSGWVEVLSRRPSGYTKFLGRVENVPHVGPGECQPDYLTTGMLMDRDGGPRPINNTDEELGPEQHDENIEKLFSETGEEDPALRPDPITGYVWSRTAPSQRRKEVKIDPAFLALQLSPYPYHRNVRLLVDPSLTTRFFTILDRMPVIDTHKVGVLYVAPSQDHESDILRNTHGSPAYTRFLEGLGRLIDLRGQIDVYAGGLNPDEDGDYAYAWWDDIGQILYHVATMMPNHPDDPGSVFKKRHIGNDYVRIVWNDSGHPYRFDTLSTQFQFINIVIEPHSLGVISAFSNNLHENEYFRVSVQRCEGMGEFAPIPGDGALVSGEGLPTLIRQMGLLADWFAYVFSKTERDTVREEVRTNWQERLGAIKRLRRQAEQKAKEKAEKGGEGAEGSADVGGRAEEEDKISKQGRFRDFTGAF</sequence>
<feature type="compositionally biased region" description="Basic and acidic residues" evidence="2">
    <location>
        <begin position="1872"/>
        <end position="1884"/>
    </location>
</feature>
<name>A0A0W0G1T1_MONRR</name>
<dbReference type="EMBL" id="LATX01001328">
    <property type="protein sequence ID" value="KTB42488.1"/>
    <property type="molecule type" value="Genomic_DNA"/>
</dbReference>
<feature type="region of interest" description="Disordered" evidence="2">
    <location>
        <begin position="1327"/>
        <end position="1348"/>
    </location>
</feature>
<dbReference type="PROSITE" id="PS50085">
    <property type="entry name" value="RAPGAP"/>
    <property type="match status" value="1"/>
</dbReference>
<proteinExistence type="predicted"/>
<evidence type="ECO:0000256" key="1">
    <source>
        <dbReference type="ARBA" id="ARBA00022468"/>
    </source>
</evidence>
<feature type="region of interest" description="Disordered" evidence="2">
    <location>
        <begin position="614"/>
        <end position="701"/>
    </location>
</feature>
<dbReference type="Gene3D" id="3.40.50.11210">
    <property type="entry name" value="Rap/Ran-GAP"/>
    <property type="match status" value="1"/>
</dbReference>
<feature type="compositionally biased region" description="Polar residues" evidence="2">
    <location>
        <begin position="1047"/>
        <end position="1059"/>
    </location>
</feature>
<dbReference type="Pfam" id="PF03542">
    <property type="entry name" value="Tuberin"/>
    <property type="match status" value="1"/>
</dbReference>
<evidence type="ECO:0000313" key="5">
    <source>
        <dbReference type="Proteomes" id="UP000054988"/>
    </source>
</evidence>
<dbReference type="Pfam" id="PF02145">
    <property type="entry name" value="Rap_GAP"/>
    <property type="match status" value="1"/>
</dbReference>
<feature type="compositionally biased region" description="Acidic residues" evidence="2">
    <location>
        <begin position="615"/>
        <end position="626"/>
    </location>
</feature>
<dbReference type="SUPFAM" id="SSF111347">
    <property type="entry name" value="Rap/Ran-GAP"/>
    <property type="match status" value="1"/>
</dbReference>
<dbReference type="GO" id="GO:0033596">
    <property type="term" value="C:TSC1-TSC2 complex"/>
    <property type="evidence" value="ECO:0007669"/>
    <property type="project" value="TreeGrafter"/>
</dbReference>
<organism evidence="4 5">
    <name type="scientific">Moniliophthora roreri</name>
    <name type="common">Frosty pod rot fungus</name>
    <name type="synonym">Monilia roreri</name>
    <dbReference type="NCBI Taxonomy" id="221103"/>
    <lineage>
        <taxon>Eukaryota</taxon>
        <taxon>Fungi</taxon>
        <taxon>Dikarya</taxon>
        <taxon>Basidiomycota</taxon>
        <taxon>Agaricomycotina</taxon>
        <taxon>Agaricomycetes</taxon>
        <taxon>Agaricomycetidae</taxon>
        <taxon>Agaricales</taxon>
        <taxon>Marasmiineae</taxon>
        <taxon>Marasmiaceae</taxon>
        <taxon>Moniliophthora</taxon>
    </lineage>
</organism>
<dbReference type="Proteomes" id="UP000054988">
    <property type="component" value="Unassembled WGS sequence"/>
</dbReference>
<feature type="region of interest" description="Disordered" evidence="2">
    <location>
        <begin position="1454"/>
        <end position="1480"/>
    </location>
</feature>
<feature type="compositionally biased region" description="Basic and acidic residues" evidence="2">
    <location>
        <begin position="1337"/>
        <end position="1347"/>
    </location>
</feature>
<feature type="compositionally biased region" description="Basic and acidic residues" evidence="2">
    <location>
        <begin position="880"/>
        <end position="904"/>
    </location>
</feature>
<dbReference type="InterPro" id="IPR018515">
    <property type="entry name" value="Tuberin-type_domain"/>
</dbReference>
<gene>
    <name evidence="4" type="ORF">WG66_4934</name>
</gene>
<keyword evidence="1" id="KW-0343">GTPase activation</keyword>
<dbReference type="eggNOG" id="KOG3687">
    <property type="taxonomic scope" value="Eukaryota"/>
</dbReference>
<protein>
    <recommendedName>
        <fullName evidence="3">Rap-GAP domain-containing protein</fullName>
    </recommendedName>
</protein>
<dbReference type="InterPro" id="IPR027107">
    <property type="entry name" value="Tuberin/Ral-act_asu"/>
</dbReference>
<dbReference type="InterPro" id="IPR000331">
    <property type="entry name" value="Rap/Ran_GAP_dom"/>
</dbReference>
<comment type="caution">
    <text evidence="4">The sequence shown here is derived from an EMBL/GenBank/DDBJ whole genome shotgun (WGS) entry which is preliminary data.</text>
</comment>
<feature type="compositionally biased region" description="Basic and acidic residues" evidence="2">
    <location>
        <begin position="932"/>
        <end position="946"/>
    </location>
</feature>
<evidence type="ECO:0000259" key="3">
    <source>
        <dbReference type="PROSITE" id="PS50085"/>
    </source>
</evidence>
<dbReference type="GO" id="GO:0005634">
    <property type="term" value="C:nucleus"/>
    <property type="evidence" value="ECO:0007669"/>
    <property type="project" value="InterPro"/>
</dbReference>
<dbReference type="PANTHER" id="PTHR10063:SF0">
    <property type="entry name" value="TUBERIN"/>
    <property type="match status" value="1"/>
</dbReference>
<feature type="compositionally biased region" description="Low complexity" evidence="2">
    <location>
        <begin position="1462"/>
        <end position="1477"/>
    </location>
</feature>
<feature type="domain" description="Rap-GAP" evidence="3">
    <location>
        <begin position="1636"/>
        <end position="1875"/>
    </location>
</feature>
<dbReference type="InterPro" id="IPR035974">
    <property type="entry name" value="Rap/Ran-GAP_sf"/>
</dbReference>
<feature type="compositionally biased region" description="Basic and acidic residues" evidence="2">
    <location>
        <begin position="1894"/>
        <end position="1915"/>
    </location>
</feature>